<dbReference type="Proteomes" id="UP001629230">
    <property type="component" value="Unassembled WGS sequence"/>
</dbReference>
<sequence length="306" mass="32102">MSTRPLLAFSAIYLVWGSTYLAVAIGLRSFPPMILMGTRCVIGGLILLGWSLLHNQRLPSAQLLIHGVACGLLFFVGCHGVLAIAQQHVPSGIAAVILATIPFWIAMLRFLLPGERRPVPATICALGVGFAGVAVIAWAAPSSGSHGMELPWLAALLGASLSWALGTVLTQRHKGKTPALTLAGVELLAGGATLAVLCAITGELRGFRVQAVSADSLFALGYLILAGTVLSFAAYVWLLDRVDPTLVATYTFVNPVIAVMLGWAFLEERPTAGMLVGAPLIVGAVATAWLIDRKQQVVGGGNARRH</sequence>
<organism evidence="8 9">
    <name type="scientific">Paraburkholderia dipogonis</name>
    <dbReference type="NCBI Taxonomy" id="1211383"/>
    <lineage>
        <taxon>Bacteria</taxon>
        <taxon>Pseudomonadati</taxon>
        <taxon>Pseudomonadota</taxon>
        <taxon>Betaproteobacteria</taxon>
        <taxon>Burkholderiales</taxon>
        <taxon>Burkholderiaceae</taxon>
        <taxon>Paraburkholderia</taxon>
    </lineage>
</organism>
<evidence type="ECO:0000256" key="4">
    <source>
        <dbReference type="ARBA" id="ARBA00022989"/>
    </source>
</evidence>
<feature type="transmembrane region" description="Helical" evidence="6">
    <location>
        <begin position="34"/>
        <end position="53"/>
    </location>
</feature>
<gene>
    <name evidence="8" type="ORF">PQR57_12825</name>
</gene>
<evidence type="ECO:0000259" key="7">
    <source>
        <dbReference type="Pfam" id="PF00892"/>
    </source>
</evidence>
<dbReference type="EMBL" id="JAQQEZ010000007">
    <property type="protein sequence ID" value="MFM0001905.1"/>
    <property type="molecule type" value="Genomic_DNA"/>
</dbReference>
<evidence type="ECO:0000313" key="8">
    <source>
        <dbReference type="EMBL" id="MFM0001905.1"/>
    </source>
</evidence>
<evidence type="ECO:0000313" key="9">
    <source>
        <dbReference type="Proteomes" id="UP001629230"/>
    </source>
</evidence>
<comment type="caution">
    <text evidence="8">The sequence shown here is derived from an EMBL/GenBank/DDBJ whole genome shotgun (WGS) entry which is preliminary data.</text>
</comment>
<evidence type="ECO:0000256" key="5">
    <source>
        <dbReference type="ARBA" id="ARBA00023136"/>
    </source>
</evidence>
<feature type="transmembrane region" description="Helical" evidence="6">
    <location>
        <begin position="119"/>
        <end position="140"/>
    </location>
</feature>
<accession>A0ABW9AMU0</accession>
<evidence type="ECO:0000256" key="2">
    <source>
        <dbReference type="ARBA" id="ARBA00007362"/>
    </source>
</evidence>
<feature type="transmembrane region" description="Helical" evidence="6">
    <location>
        <begin position="91"/>
        <end position="112"/>
    </location>
</feature>
<feature type="transmembrane region" description="Helical" evidence="6">
    <location>
        <begin position="246"/>
        <end position="266"/>
    </location>
</feature>
<dbReference type="RefSeq" id="WP_408177344.1">
    <property type="nucleotide sequence ID" value="NZ_JAQQEZ010000007.1"/>
</dbReference>
<dbReference type="Pfam" id="PF00892">
    <property type="entry name" value="EamA"/>
    <property type="match status" value="2"/>
</dbReference>
<evidence type="ECO:0000256" key="6">
    <source>
        <dbReference type="SAM" id="Phobius"/>
    </source>
</evidence>
<name>A0ABW9AMU0_9BURK</name>
<feature type="transmembrane region" description="Helical" evidence="6">
    <location>
        <begin position="217"/>
        <end position="239"/>
    </location>
</feature>
<keyword evidence="5 6" id="KW-0472">Membrane</keyword>
<keyword evidence="9" id="KW-1185">Reference proteome</keyword>
<feature type="domain" description="EamA" evidence="7">
    <location>
        <begin position="8"/>
        <end position="137"/>
    </location>
</feature>
<dbReference type="PANTHER" id="PTHR32322:SF2">
    <property type="entry name" value="EAMA DOMAIN-CONTAINING PROTEIN"/>
    <property type="match status" value="1"/>
</dbReference>
<keyword evidence="3 6" id="KW-0812">Transmembrane</keyword>
<evidence type="ECO:0000256" key="3">
    <source>
        <dbReference type="ARBA" id="ARBA00022692"/>
    </source>
</evidence>
<dbReference type="InterPro" id="IPR050638">
    <property type="entry name" value="AA-Vitamin_Transporters"/>
</dbReference>
<dbReference type="InterPro" id="IPR000620">
    <property type="entry name" value="EamA_dom"/>
</dbReference>
<dbReference type="SUPFAM" id="SSF103481">
    <property type="entry name" value="Multidrug resistance efflux transporter EmrE"/>
    <property type="match status" value="2"/>
</dbReference>
<feature type="domain" description="EamA" evidence="7">
    <location>
        <begin position="151"/>
        <end position="286"/>
    </location>
</feature>
<comment type="similarity">
    <text evidence="2">Belongs to the EamA transporter family.</text>
</comment>
<feature type="transmembrane region" description="Helical" evidence="6">
    <location>
        <begin position="272"/>
        <end position="291"/>
    </location>
</feature>
<evidence type="ECO:0000256" key="1">
    <source>
        <dbReference type="ARBA" id="ARBA00004141"/>
    </source>
</evidence>
<comment type="subcellular location">
    <subcellularLocation>
        <location evidence="1">Membrane</location>
        <topology evidence="1">Multi-pass membrane protein</topology>
    </subcellularLocation>
</comment>
<feature type="transmembrane region" description="Helical" evidence="6">
    <location>
        <begin position="152"/>
        <end position="170"/>
    </location>
</feature>
<reference evidence="8 9" key="1">
    <citation type="journal article" date="2024" name="Chem. Sci.">
        <title>Discovery of megapolipeptins by genome mining of a Burkholderiales bacteria collection.</title>
        <authorList>
            <person name="Paulo B.S."/>
            <person name="Recchia M.J.J."/>
            <person name="Lee S."/>
            <person name="Fergusson C.H."/>
            <person name="Romanowski S.B."/>
            <person name="Hernandez A."/>
            <person name="Krull N."/>
            <person name="Liu D.Y."/>
            <person name="Cavanagh H."/>
            <person name="Bos A."/>
            <person name="Gray C.A."/>
            <person name="Murphy B.T."/>
            <person name="Linington R.G."/>
            <person name="Eustaquio A.S."/>
        </authorList>
    </citation>
    <scope>NUCLEOTIDE SEQUENCE [LARGE SCALE GENOMIC DNA]</scope>
    <source>
        <strain evidence="8 9">RL17-350-BIC-A</strain>
    </source>
</reference>
<dbReference type="PANTHER" id="PTHR32322">
    <property type="entry name" value="INNER MEMBRANE TRANSPORTER"/>
    <property type="match status" value="1"/>
</dbReference>
<dbReference type="InterPro" id="IPR037185">
    <property type="entry name" value="EmrE-like"/>
</dbReference>
<feature type="transmembrane region" description="Helical" evidence="6">
    <location>
        <begin position="182"/>
        <end position="202"/>
    </location>
</feature>
<proteinExistence type="inferred from homology"/>
<protein>
    <submittedName>
        <fullName evidence="8">EamA family transporter</fullName>
    </submittedName>
</protein>
<feature type="transmembrane region" description="Helical" evidence="6">
    <location>
        <begin position="65"/>
        <end position="85"/>
    </location>
</feature>
<keyword evidence="4 6" id="KW-1133">Transmembrane helix</keyword>